<proteinExistence type="predicted"/>
<keyword evidence="3" id="KW-1185">Reference proteome</keyword>
<dbReference type="PANTHER" id="PTHR36110">
    <property type="entry name" value="RING-CLEAVING DIOXYGENASE MHQE-RELATED"/>
    <property type="match status" value="1"/>
</dbReference>
<protein>
    <submittedName>
        <fullName evidence="2">Glyoxalase</fullName>
    </submittedName>
</protein>
<comment type="caution">
    <text evidence="2">The sequence shown here is derived from an EMBL/GenBank/DDBJ whole genome shotgun (WGS) entry which is preliminary data.</text>
</comment>
<dbReference type="Gene3D" id="3.10.180.10">
    <property type="entry name" value="2,3-Dihydroxybiphenyl 1,2-Dioxygenase, domain 1"/>
    <property type="match status" value="2"/>
</dbReference>
<dbReference type="SUPFAM" id="SSF54593">
    <property type="entry name" value="Glyoxalase/Bleomycin resistance protein/Dihydroxybiphenyl dioxygenase"/>
    <property type="match status" value="1"/>
</dbReference>
<dbReference type="InterPro" id="IPR037523">
    <property type="entry name" value="VOC_core"/>
</dbReference>
<dbReference type="RefSeq" id="WP_284349210.1">
    <property type="nucleotide sequence ID" value="NZ_BRXS01000002.1"/>
</dbReference>
<dbReference type="Proteomes" id="UP001161325">
    <property type="component" value="Unassembled WGS sequence"/>
</dbReference>
<evidence type="ECO:0000313" key="2">
    <source>
        <dbReference type="EMBL" id="GLC24765.1"/>
    </source>
</evidence>
<dbReference type="InterPro" id="IPR029068">
    <property type="entry name" value="Glyas_Bleomycin-R_OHBP_Dase"/>
</dbReference>
<gene>
    <name evidence="2" type="ORF">rosag_12780</name>
</gene>
<dbReference type="PROSITE" id="PS51819">
    <property type="entry name" value="VOC"/>
    <property type="match status" value="2"/>
</dbReference>
<dbReference type="InterPro" id="IPR004360">
    <property type="entry name" value="Glyas_Fos-R_dOase_dom"/>
</dbReference>
<dbReference type="EMBL" id="BRXS01000002">
    <property type="protein sequence ID" value="GLC24765.1"/>
    <property type="molecule type" value="Genomic_DNA"/>
</dbReference>
<sequence>MITGLHHVTVIAGDPRENLAFYTQVLGMRLVKRTVNQDRVGTYHLFYADAVGHAGTDLTFFPWPDQPAQQQGHGLTSETTLAVPAGTLEWWHARLRDADVAVGDVVTRFGERVLPFTDPHGVALVLAELASDAARGDAWSFTPWADGPVPVARQIRGLHAVRLVARDLELTARFLVDVLGFARGGVEDGWHRFTLGDGGSGRTLDLCGMPDGPRGKWGVGAVHHVAWRVPDDATEVAVREAAERAGRHPTPVIDRFWFKSVYFMEPGGALFEIATDGPGFGVDEAEDALGASLVLPPWLEERRGEIEAGLPPLRDPR</sequence>
<evidence type="ECO:0000313" key="3">
    <source>
        <dbReference type="Proteomes" id="UP001161325"/>
    </source>
</evidence>
<feature type="domain" description="VOC" evidence="1">
    <location>
        <begin position="4"/>
        <end position="129"/>
    </location>
</feature>
<dbReference type="InterPro" id="IPR052537">
    <property type="entry name" value="Extradiol_RC_dioxygenase"/>
</dbReference>
<feature type="domain" description="VOC" evidence="1">
    <location>
        <begin position="157"/>
        <end position="276"/>
    </location>
</feature>
<dbReference type="AlphaFoldDB" id="A0AA37QED7"/>
<dbReference type="PANTHER" id="PTHR36110:SF4">
    <property type="entry name" value="RING-CLEAVING DIOXYGENASE MHQA-RELATED"/>
    <property type="match status" value="1"/>
</dbReference>
<name>A0AA37QED7_9BACT</name>
<evidence type="ECO:0000259" key="1">
    <source>
        <dbReference type="PROSITE" id="PS51819"/>
    </source>
</evidence>
<dbReference type="CDD" id="cd08347">
    <property type="entry name" value="PcpA_C_like"/>
    <property type="match status" value="1"/>
</dbReference>
<organism evidence="2 3">
    <name type="scientific">Roseisolibacter agri</name>
    <dbReference type="NCBI Taxonomy" id="2014610"/>
    <lineage>
        <taxon>Bacteria</taxon>
        <taxon>Pseudomonadati</taxon>
        <taxon>Gemmatimonadota</taxon>
        <taxon>Gemmatimonadia</taxon>
        <taxon>Gemmatimonadales</taxon>
        <taxon>Gemmatimonadaceae</taxon>
        <taxon>Roseisolibacter</taxon>
    </lineage>
</organism>
<reference evidence="2" key="1">
    <citation type="submission" date="2022-08" db="EMBL/GenBank/DDBJ databases">
        <title>Draft genome sequencing of Roseisolibacter agri AW1220.</title>
        <authorList>
            <person name="Tobiishi Y."/>
            <person name="Tonouchi A."/>
        </authorList>
    </citation>
    <scope>NUCLEOTIDE SEQUENCE</scope>
    <source>
        <strain evidence="2">AW1220</strain>
    </source>
</reference>
<accession>A0AA37QED7</accession>
<dbReference type="Pfam" id="PF00903">
    <property type="entry name" value="Glyoxalase"/>
    <property type="match status" value="2"/>
</dbReference>